<sequence>MDQSLRHILLKIQAPTDDILKNKNTNFRSVRRARKTCSPANLDKDEVTDETTSSFVTLINDMTTDIHSKNQQFNDSLRPENLTVTDITMKKKTIDLFHQMTDLLLFPSSRNSPNKAVAYDLKEKKMVELYADSQENVIDKLWSYIGRHVSAETLTQIMEASTKKEGTVTKKSRRTKDEGRQSSTKAITTSSNQTKARQTKKRTTRESRI</sequence>
<dbReference type="Proteomes" id="UP000682733">
    <property type="component" value="Unassembled WGS sequence"/>
</dbReference>
<reference evidence="3" key="1">
    <citation type="submission" date="2021-02" db="EMBL/GenBank/DDBJ databases">
        <authorList>
            <person name="Nowell W R."/>
        </authorList>
    </citation>
    <scope>NUCLEOTIDE SEQUENCE</scope>
</reference>
<evidence type="ECO:0000313" key="4">
    <source>
        <dbReference type="Proteomes" id="UP000682733"/>
    </source>
</evidence>
<proteinExistence type="predicted"/>
<comment type="caution">
    <text evidence="3">The sequence shown here is derived from an EMBL/GenBank/DDBJ whole genome shotgun (WGS) entry which is preliminary data.</text>
</comment>
<dbReference type="EMBL" id="CAJNOK010006443">
    <property type="protein sequence ID" value="CAF1003892.1"/>
    <property type="molecule type" value="Genomic_DNA"/>
</dbReference>
<accession>A0A8S2IW79</accession>
<evidence type="ECO:0000256" key="1">
    <source>
        <dbReference type="SAM" id="MobiDB-lite"/>
    </source>
</evidence>
<dbReference type="EMBL" id="CAJOBA010006450">
    <property type="protein sequence ID" value="CAF3773203.1"/>
    <property type="molecule type" value="Genomic_DNA"/>
</dbReference>
<feature type="compositionally biased region" description="Polar residues" evidence="1">
    <location>
        <begin position="181"/>
        <end position="192"/>
    </location>
</feature>
<evidence type="ECO:0000313" key="2">
    <source>
        <dbReference type="EMBL" id="CAF1003892.1"/>
    </source>
</evidence>
<dbReference type="AlphaFoldDB" id="A0A8S2IW79"/>
<name>A0A8S2IW79_9BILA</name>
<organism evidence="3 4">
    <name type="scientific">Didymodactylos carnosus</name>
    <dbReference type="NCBI Taxonomy" id="1234261"/>
    <lineage>
        <taxon>Eukaryota</taxon>
        <taxon>Metazoa</taxon>
        <taxon>Spiralia</taxon>
        <taxon>Gnathifera</taxon>
        <taxon>Rotifera</taxon>
        <taxon>Eurotatoria</taxon>
        <taxon>Bdelloidea</taxon>
        <taxon>Philodinida</taxon>
        <taxon>Philodinidae</taxon>
        <taxon>Didymodactylos</taxon>
    </lineage>
</organism>
<evidence type="ECO:0000313" key="3">
    <source>
        <dbReference type="EMBL" id="CAF3773203.1"/>
    </source>
</evidence>
<protein>
    <submittedName>
        <fullName evidence="3">Uncharacterized protein</fullName>
    </submittedName>
</protein>
<gene>
    <name evidence="2" type="ORF">OVA965_LOCUS14701</name>
    <name evidence="3" type="ORF">TMI583_LOCUS14704</name>
</gene>
<feature type="region of interest" description="Disordered" evidence="1">
    <location>
        <begin position="163"/>
        <end position="209"/>
    </location>
</feature>
<dbReference type="Proteomes" id="UP000677228">
    <property type="component" value="Unassembled WGS sequence"/>
</dbReference>